<dbReference type="Proteomes" id="UP000204584">
    <property type="component" value="Segment"/>
</dbReference>
<name>A0A291ATL0_9VIRU</name>
<feature type="compositionally biased region" description="Basic residues" evidence="1">
    <location>
        <begin position="22"/>
        <end position="32"/>
    </location>
</feature>
<dbReference type="RefSeq" id="YP_009429968.1">
    <property type="nucleotide sequence ID" value="NC_022098.1"/>
</dbReference>
<gene>
    <name evidence="2" type="ORF">psal_cds_180</name>
</gene>
<evidence type="ECO:0000313" key="3">
    <source>
        <dbReference type="Proteomes" id="UP000204584"/>
    </source>
</evidence>
<feature type="compositionally biased region" description="Polar residues" evidence="1">
    <location>
        <begin position="1"/>
        <end position="14"/>
    </location>
</feature>
<organism evidence="2 3">
    <name type="scientific">Pandoravirus salinus</name>
    <dbReference type="NCBI Taxonomy" id="1349410"/>
    <lineage>
        <taxon>Viruses</taxon>
        <taxon>Pandoravirus</taxon>
    </lineage>
</organism>
<reference evidence="2 3" key="1">
    <citation type="journal article" date="2013" name="Science">
        <title>Pandoraviruses: amoeba viruses with genomes up to 2.5 Mb reaching that of parasitic eukaryotes.</title>
        <authorList>
            <person name="Philippe N."/>
            <person name="Legendre M."/>
            <person name="Doutre G."/>
            <person name="Coute Y."/>
            <person name="Poirot O."/>
            <person name="Lescot M."/>
            <person name="Arslan D."/>
            <person name="Seltzer V."/>
            <person name="Bertaux L."/>
            <person name="Bruley C."/>
            <person name="Garin J."/>
            <person name="Claverie J.M."/>
            <person name="Abergel C."/>
        </authorList>
    </citation>
    <scope>NUCLEOTIDE SEQUENCE [LARGE SCALE GENOMIC DNA]</scope>
</reference>
<feature type="region of interest" description="Disordered" evidence="1">
    <location>
        <begin position="345"/>
        <end position="364"/>
    </location>
</feature>
<keyword evidence="3" id="KW-1185">Reference proteome</keyword>
<feature type="region of interest" description="Disordered" evidence="1">
    <location>
        <begin position="175"/>
        <end position="333"/>
    </location>
</feature>
<dbReference type="EMBL" id="KC977571">
    <property type="protein sequence ID" value="ATE82129.1"/>
    <property type="molecule type" value="Genomic_DNA"/>
</dbReference>
<dbReference type="KEGG" id="vg:34568457"/>
<dbReference type="GeneID" id="34568457"/>
<feature type="compositionally biased region" description="Acidic residues" evidence="1">
    <location>
        <begin position="350"/>
        <end position="364"/>
    </location>
</feature>
<accession>A0A291ATL0</accession>
<evidence type="ECO:0000313" key="2">
    <source>
        <dbReference type="EMBL" id="ATE82129.1"/>
    </source>
</evidence>
<sequence>MTTMATGTASQTRSADAESKRERRRNRHRSSSRHRDDRRSKAPSSSSAAVIDAAAAMTCARPLHVVLPACATDRIALPPAPVSSKYTAVFEVEFVNASPDTKIDLALAMRVDGHALLRNVQEVEANARRCVRLQVEVEVPKGHTASLSWRPFSRKPERLPAWLTIGRGEARMAVSAPPLQQQQPLAQPQPLGHPQQLPAIAASLPMPPPSHHTQGDDNDSATATHLVSDVEDADDRRRRRRRDRRRARETTPRSAKSPHRRRHCDTDAPDADDHARRVDNANGDMRIGGSRDKNNNNKRHGERGRSGGKRRDRHRHDNKERDQQSASRDPTTAAVATALAAVAAARNAHDDDDEDQDSVYYDESESVSVLPPSMGAVPHQARVLVPVTAVAHRFGGRRY</sequence>
<feature type="region of interest" description="Disordered" evidence="1">
    <location>
        <begin position="1"/>
        <end position="48"/>
    </location>
</feature>
<feature type="compositionally biased region" description="Low complexity" evidence="1">
    <location>
        <begin position="176"/>
        <end position="199"/>
    </location>
</feature>
<protein>
    <submittedName>
        <fullName evidence="2">Uncharacterized protein</fullName>
    </submittedName>
</protein>
<evidence type="ECO:0000256" key="1">
    <source>
        <dbReference type="SAM" id="MobiDB-lite"/>
    </source>
</evidence>
<proteinExistence type="predicted"/>
<feature type="compositionally biased region" description="Basic residues" evidence="1">
    <location>
        <begin position="296"/>
        <end position="314"/>
    </location>
</feature>